<keyword evidence="3" id="KW-0805">Transcription regulation</keyword>
<feature type="domain" description="Calmodulin binding protein-like N-terminal" evidence="8">
    <location>
        <begin position="72"/>
        <end position="219"/>
    </location>
</feature>
<dbReference type="PANTHER" id="PTHR31713:SF42">
    <property type="entry name" value="PROTEIN SAR DEFICIENT 1"/>
    <property type="match status" value="1"/>
</dbReference>
<name>A0A8B8J7I6_PHODC</name>
<dbReference type="Pfam" id="PF20451">
    <property type="entry name" value="Calmod_bind_M"/>
    <property type="match status" value="1"/>
</dbReference>
<evidence type="ECO:0000259" key="8">
    <source>
        <dbReference type="Pfam" id="PF07887"/>
    </source>
</evidence>
<proteinExistence type="inferred from homology"/>
<protein>
    <submittedName>
        <fullName evidence="12">Protein SAR DEFICIENT 1-like</fullName>
    </submittedName>
</protein>
<dbReference type="RefSeq" id="XP_026662635.2">
    <property type="nucleotide sequence ID" value="XM_026806834.2"/>
</dbReference>
<keyword evidence="7" id="KW-0539">Nucleus</keyword>
<comment type="subcellular location">
    <subcellularLocation>
        <location evidence="1">Nucleus</location>
    </subcellularLocation>
</comment>
<sequence length="440" mass="49776">MTFCIVLFPPALNSIIGEAVKAQSVQNFCMALEPLLRRVVKEEVEHALFQGAQALQRSPQMQVQVAESSSSFKLIFNKPLSLPIFTGSKIEDEDNNPLQILLIDTKNGKRPLNPLPSSMKVEIVVLDGDFPSEYHEDWTSEEFKNSIIRERSGKRPLLIGDVLVNLRDGIASIGELAFTDNSSWIRSRNFRLGARIVLGSKEGPRIKEAMTEPFVVKDHRGELYRKHHPPTLGDEVWRLEKIGKDGAFHRRLASKGINTVQDLLKLWSLDPHHLRQTLGMGMSDRMWEVTINHARTCDIGDRQYLFRASNCAVLLNPICQVMGAVFDGLTCWPNQFTHMQKSYVEQLVLEAYRHWDRVEELSADEPAQQVVMGSSRYSGHQESMRPDYKNLEFNQVGGLVNNPQVEASCWLQTTTEIRQPTVQQGDACDMSDLSSDTTLS</sequence>
<evidence type="ECO:0000256" key="1">
    <source>
        <dbReference type="ARBA" id="ARBA00004123"/>
    </source>
</evidence>
<feature type="domain" description="Calmodulin binding protein C-terminal" evidence="10">
    <location>
        <begin position="304"/>
        <end position="360"/>
    </location>
</feature>
<evidence type="ECO:0000256" key="7">
    <source>
        <dbReference type="ARBA" id="ARBA00023242"/>
    </source>
</evidence>
<keyword evidence="5" id="KW-0010">Activator</keyword>
<organism evidence="11 12">
    <name type="scientific">Phoenix dactylifera</name>
    <name type="common">Date palm</name>
    <dbReference type="NCBI Taxonomy" id="42345"/>
    <lineage>
        <taxon>Eukaryota</taxon>
        <taxon>Viridiplantae</taxon>
        <taxon>Streptophyta</taxon>
        <taxon>Embryophyta</taxon>
        <taxon>Tracheophyta</taxon>
        <taxon>Spermatophyta</taxon>
        <taxon>Magnoliopsida</taxon>
        <taxon>Liliopsida</taxon>
        <taxon>Arecaceae</taxon>
        <taxon>Coryphoideae</taxon>
        <taxon>Phoeniceae</taxon>
        <taxon>Phoenix</taxon>
    </lineage>
</organism>
<dbReference type="Proteomes" id="UP000228380">
    <property type="component" value="Chromosome 4"/>
</dbReference>
<dbReference type="AlphaFoldDB" id="A0A8B8J7I6"/>
<keyword evidence="4" id="KW-0238">DNA-binding</keyword>
<evidence type="ECO:0000313" key="11">
    <source>
        <dbReference type="Proteomes" id="UP000228380"/>
    </source>
</evidence>
<feature type="domain" description="Calmodulin binding protein central" evidence="9">
    <location>
        <begin position="232"/>
        <end position="297"/>
    </location>
</feature>
<reference evidence="11" key="1">
    <citation type="journal article" date="2019" name="Nat. Commun.">
        <title>Genome-wide association mapping of date palm fruit traits.</title>
        <authorList>
            <person name="Hazzouri K.M."/>
            <person name="Gros-Balthazard M."/>
            <person name="Flowers J.M."/>
            <person name="Copetti D."/>
            <person name="Lemansour A."/>
            <person name="Lebrun M."/>
            <person name="Masmoudi K."/>
            <person name="Ferrand S."/>
            <person name="Dhar M.I."/>
            <person name="Fresquez Z.A."/>
            <person name="Rosas U."/>
            <person name="Zhang J."/>
            <person name="Talag J."/>
            <person name="Lee S."/>
            <person name="Kudrna D."/>
            <person name="Powell R.F."/>
            <person name="Leitch I.J."/>
            <person name="Krueger R.R."/>
            <person name="Wing R.A."/>
            <person name="Amiri K.M.A."/>
            <person name="Purugganan M.D."/>
        </authorList>
    </citation>
    <scope>NUCLEOTIDE SEQUENCE [LARGE SCALE GENOMIC DNA]</scope>
    <source>
        <strain evidence="11">cv. Khalas</strain>
    </source>
</reference>
<dbReference type="GO" id="GO:0043565">
    <property type="term" value="F:sequence-specific DNA binding"/>
    <property type="evidence" value="ECO:0007669"/>
    <property type="project" value="TreeGrafter"/>
</dbReference>
<keyword evidence="6" id="KW-0804">Transcription</keyword>
<comment type="similarity">
    <text evidence="2">Belongs to the plant ACBP60 protein family.</text>
</comment>
<dbReference type="GO" id="GO:0003700">
    <property type="term" value="F:DNA-binding transcription factor activity"/>
    <property type="evidence" value="ECO:0007669"/>
    <property type="project" value="TreeGrafter"/>
</dbReference>
<evidence type="ECO:0000256" key="5">
    <source>
        <dbReference type="ARBA" id="ARBA00023159"/>
    </source>
</evidence>
<reference evidence="12" key="2">
    <citation type="submission" date="2025-08" db="UniProtKB">
        <authorList>
            <consortium name="RefSeq"/>
        </authorList>
    </citation>
    <scope>IDENTIFICATION</scope>
    <source>
        <tissue evidence="12">Young leaves</tissue>
    </source>
</reference>
<accession>A0A8B8J7I6</accession>
<gene>
    <name evidence="12" type="primary">LOC103712820</name>
</gene>
<dbReference type="GO" id="GO:0005516">
    <property type="term" value="F:calmodulin binding"/>
    <property type="evidence" value="ECO:0007669"/>
    <property type="project" value="InterPro"/>
</dbReference>
<dbReference type="InterPro" id="IPR046831">
    <property type="entry name" value="Calmodulin_bind_N"/>
</dbReference>
<evidence type="ECO:0000256" key="3">
    <source>
        <dbReference type="ARBA" id="ARBA00023015"/>
    </source>
</evidence>
<evidence type="ECO:0000256" key="6">
    <source>
        <dbReference type="ARBA" id="ARBA00023163"/>
    </source>
</evidence>
<dbReference type="GO" id="GO:0005634">
    <property type="term" value="C:nucleus"/>
    <property type="evidence" value="ECO:0007669"/>
    <property type="project" value="UniProtKB-SubCell"/>
</dbReference>
<keyword evidence="11" id="KW-1185">Reference proteome</keyword>
<evidence type="ECO:0000256" key="2">
    <source>
        <dbReference type="ARBA" id="ARBA00007214"/>
    </source>
</evidence>
<dbReference type="Pfam" id="PF20452">
    <property type="entry name" value="Calmod_bind_C"/>
    <property type="match status" value="1"/>
</dbReference>
<evidence type="ECO:0000313" key="12">
    <source>
        <dbReference type="RefSeq" id="XP_026662635.2"/>
    </source>
</evidence>
<evidence type="ECO:0000259" key="10">
    <source>
        <dbReference type="Pfam" id="PF20452"/>
    </source>
</evidence>
<evidence type="ECO:0000259" key="9">
    <source>
        <dbReference type="Pfam" id="PF20451"/>
    </source>
</evidence>
<dbReference type="KEGG" id="pda:103712820"/>
<dbReference type="PANTHER" id="PTHR31713">
    <property type="entry name" value="OS02G0177800 PROTEIN"/>
    <property type="match status" value="1"/>
</dbReference>
<dbReference type="InterPro" id="IPR012416">
    <property type="entry name" value="CBP60"/>
</dbReference>
<dbReference type="OrthoDB" id="757051at2759"/>
<evidence type="ECO:0000256" key="4">
    <source>
        <dbReference type="ARBA" id="ARBA00023125"/>
    </source>
</evidence>
<dbReference type="GO" id="GO:0080142">
    <property type="term" value="P:regulation of salicylic acid biosynthetic process"/>
    <property type="evidence" value="ECO:0007669"/>
    <property type="project" value="TreeGrafter"/>
</dbReference>
<dbReference type="Pfam" id="PF07887">
    <property type="entry name" value="Calmodulin_bind"/>
    <property type="match status" value="1"/>
</dbReference>
<dbReference type="InterPro" id="IPR046830">
    <property type="entry name" value="Calmod_bind_M"/>
</dbReference>
<dbReference type="GeneID" id="103712820"/>
<dbReference type="InterPro" id="IPR046829">
    <property type="entry name" value="Calmod_bind_C"/>
</dbReference>